<proteinExistence type="predicted"/>
<name>A0A4V1IUP3_9FUNG</name>
<dbReference type="Proteomes" id="UP000274922">
    <property type="component" value="Unassembled WGS sequence"/>
</dbReference>
<feature type="region of interest" description="Disordered" evidence="1">
    <location>
        <begin position="162"/>
        <end position="184"/>
    </location>
</feature>
<protein>
    <submittedName>
        <fullName evidence="2">Uncharacterized protein</fullName>
    </submittedName>
</protein>
<dbReference type="OrthoDB" id="2014058at2759"/>
<dbReference type="GO" id="GO:0005739">
    <property type="term" value="C:mitochondrion"/>
    <property type="evidence" value="ECO:0007669"/>
    <property type="project" value="InterPro"/>
</dbReference>
<dbReference type="STRING" id="1555241.A0A4V1IUP3"/>
<dbReference type="InterPro" id="IPR008699">
    <property type="entry name" value="NDUFB8"/>
</dbReference>
<keyword evidence="3" id="KW-1185">Reference proteome</keyword>
<dbReference type="PANTHER" id="PTHR12840:SF1">
    <property type="entry name" value="NADH DEHYDROGENASE [UBIQUINONE] 1 BETA SUBCOMPLEX SUBUNIT 8, MITOCHONDRIAL"/>
    <property type="match status" value="1"/>
</dbReference>
<feature type="compositionally biased region" description="Basic and acidic residues" evidence="1">
    <location>
        <begin position="172"/>
        <end position="184"/>
    </location>
</feature>
<gene>
    <name evidence="2" type="ORF">CXG81DRAFT_12227</name>
</gene>
<evidence type="ECO:0000256" key="1">
    <source>
        <dbReference type="SAM" id="MobiDB-lite"/>
    </source>
</evidence>
<reference evidence="3" key="1">
    <citation type="journal article" date="2018" name="Nat. Microbiol.">
        <title>Leveraging single-cell genomics to expand the fungal tree of life.</title>
        <authorList>
            <person name="Ahrendt S.R."/>
            <person name="Quandt C.A."/>
            <person name="Ciobanu D."/>
            <person name="Clum A."/>
            <person name="Salamov A."/>
            <person name="Andreopoulos B."/>
            <person name="Cheng J.F."/>
            <person name="Woyke T."/>
            <person name="Pelin A."/>
            <person name="Henrissat B."/>
            <person name="Reynolds N.K."/>
            <person name="Benny G.L."/>
            <person name="Smith M.E."/>
            <person name="James T.Y."/>
            <person name="Grigoriev I.V."/>
        </authorList>
    </citation>
    <scope>NUCLEOTIDE SEQUENCE [LARGE SCALE GENOMIC DNA]</scope>
    <source>
        <strain evidence="3">ATCC 52028</strain>
    </source>
</reference>
<dbReference type="Pfam" id="PF05821">
    <property type="entry name" value="NDUF_B8"/>
    <property type="match status" value="1"/>
</dbReference>
<dbReference type="PANTHER" id="PTHR12840">
    <property type="entry name" value="NADH-UBIQUINONE OXIDOREDUCTASE ASHI SUBUNIT"/>
    <property type="match status" value="1"/>
</dbReference>
<sequence>MPRAQPGEAFAHPLYTARPTVDTSLGPVIPPLHYPENDQSVVSTAESGINQEPYYRPTDFDDPKDAPLGGYPQVRHQWALLRNPFTYWDPQGRRNYGEILPDNYNLVDVWGPGPTAPLRDVGRAIFIIAGAVLTVTAGIAVWDPAHHRAIAPKDYPFDGLRISMGGDPQNPQDRELVAPTYSER</sequence>
<evidence type="ECO:0000313" key="2">
    <source>
        <dbReference type="EMBL" id="RKP01259.1"/>
    </source>
</evidence>
<accession>A0A4V1IUP3</accession>
<dbReference type="EMBL" id="ML014179">
    <property type="protein sequence ID" value="RKP01259.1"/>
    <property type="molecule type" value="Genomic_DNA"/>
</dbReference>
<evidence type="ECO:0000313" key="3">
    <source>
        <dbReference type="Proteomes" id="UP000274922"/>
    </source>
</evidence>
<organism evidence="2 3">
    <name type="scientific">Caulochytrium protostelioides</name>
    <dbReference type="NCBI Taxonomy" id="1555241"/>
    <lineage>
        <taxon>Eukaryota</taxon>
        <taxon>Fungi</taxon>
        <taxon>Fungi incertae sedis</taxon>
        <taxon>Chytridiomycota</taxon>
        <taxon>Chytridiomycota incertae sedis</taxon>
        <taxon>Chytridiomycetes</taxon>
        <taxon>Caulochytriales</taxon>
        <taxon>Caulochytriaceae</taxon>
        <taxon>Caulochytrium</taxon>
    </lineage>
</organism>
<dbReference type="AlphaFoldDB" id="A0A4V1IUP3"/>